<dbReference type="InterPro" id="IPR016039">
    <property type="entry name" value="Thiolase-like"/>
</dbReference>
<dbReference type="PROSITE" id="PS52004">
    <property type="entry name" value="KS3_2"/>
    <property type="match status" value="1"/>
</dbReference>
<dbReference type="EMBL" id="OU963870">
    <property type="protein sequence ID" value="CAH0395950.1"/>
    <property type="molecule type" value="Genomic_DNA"/>
</dbReference>
<evidence type="ECO:0000313" key="4">
    <source>
        <dbReference type="Proteomes" id="UP001152759"/>
    </source>
</evidence>
<dbReference type="SUPFAM" id="SSF53901">
    <property type="entry name" value="Thiolase-like"/>
    <property type="match status" value="2"/>
</dbReference>
<dbReference type="SMART" id="SM00825">
    <property type="entry name" value="PKS_KS"/>
    <property type="match status" value="1"/>
</dbReference>
<keyword evidence="1" id="KW-0808">Transferase</keyword>
<evidence type="ECO:0000256" key="1">
    <source>
        <dbReference type="RuleBase" id="RU003694"/>
    </source>
</evidence>
<dbReference type="PANTHER" id="PTHR43775:SF23">
    <property type="entry name" value="FATTY ACID SYNTHASE 3"/>
    <property type="match status" value="1"/>
</dbReference>
<dbReference type="Proteomes" id="UP001152759">
    <property type="component" value="Chromosome 9"/>
</dbReference>
<dbReference type="PANTHER" id="PTHR43775">
    <property type="entry name" value="FATTY ACID SYNTHASE"/>
    <property type="match status" value="1"/>
</dbReference>
<evidence type="ECO:0000313" key="3">
    <source>
        <dbReference type="EMBL" id="CAH0395950.1"/>
    </source>
</evidence>
<dbReference type="InterPro" id="IPR014030">
    <property type="entry name" value="Ketoacyl_synth_N"/>
</dbReference>
<protein>
    <recommendedName>
        <fullName evidence="2">Ketosynthase family 3 (KS3) domain-containing protein</fullName>
    </recommendedName>
</protein>
<dbReference type="AlphaFoldDB" id="A0A9P0APN0"/>
<name>A0A9P0APN0_BEMTA</name>
<sequence>MDPITRQCLETSVEAIIDAGVNPKSLDGTNTAVYANYDFTEMEVMFSEFRRDKVLAGIERCLRANRLSFCLNLHAQGYARSDGCVAVFLQKEEDAFRNWATLMGAEDKFFKIGRKNYMSFDTENAKNVLKSIYTKCQVDPSKVGYLEADGYGVQERDKKEIEVIREVFCKNRSSPLVLGSVKSNVGHLESASAGVSLIKAILALSKSKVPPTINIDSPLPTLTEAPELQASTAFLHRGFFPRNVLQNFRKPEQLINI</sequence>
<proteinExistence type="inferred from homology"/>
<dbReference type="InterPro" id="IPR014031">
    <property type="entry name" value="Ketoacyl_synth_C"/>
</dbReference>
<dbReference type="Pfam" id="PF02801">
    <property type="entry name" value="Ketoacyl-synt_C"/>
    <property type="match status" value="1"/>
</dbReference>
<comment type="similarity">
    <text evidence="1">Belongs to the thiolase-like superfamily. Beta-ketoacyl-ACP synthases family.</text>
</comment>
<feature type="domain" description="Ketosynthase family 3 (KS3)" evidence="2">
    <location>
        <begin position="1"/>
        <end position="247"/>
    </location>
</feature>
<keyword evidence="4" id="KW-1185">Reference proteome</keyword>
<gene>
    <name evidence="3" type="ORF">BEMITA_LOCUS14070</name>
</gene>
<dbReference type="Gene3D" id="3.40.47.10">
    <property type="match status" value="2"/>
</dbReference>
<organism evidence="3 4">
    <name type="scientific">Bemisia tabaci</name>
    <name type="common">Sweetpotato whitefly</name>
    <name type="synonym">Aleurodes tabaci</name>
    <dbReference type="NCBI Taxonomy" id="7038"/>
    <lineage>
        <taxon>Eukaryota</taxon>
        <taxon>Metazoa</taxon>
        <taxon>Ecdysozoa</taxon>
        <taxon>Arthropoda</taxon>
        <taxon>Hexapoda</taxon>
        <taxon>Insecta</taxon>
        <taxon>Pterygota</taxon>
        <taxon>Neoptera</taxon>
        <taxon>Paraneoptera</taxon>
        <taxon>Hemiptera</taxon>
        <taxon>Sternorrhyncha</taxon>
        <taxon>Aleyrodoidea</taxon>
        <taxon>Aleyrodidae</taxon>
        <taxon>Aleyrodinae</taxon>
        <taxon>Bemisia</taxon>
    </lineage>
</organism>
<dbReference type="Pfam" id="PF00109">
    <property type="entry name" value="ketoacyl-synt"/>
    <property type="match status" value="1"/>
</dbReference>
<accession>A0A9P0APN0</accession>
<dbReference type="InterPro" id="IPR020841">
    <property type="entry name" value="PKS_Beta-ketoAc_synthase_dom"/>
</dbReference>
<dbReference type="GO" id="GO:0006633">
    <property type="term" value="P:fatty acid biosynthetic process"/>
    <property type="evidence" value="ECO:0007669"/>
    <property type="project" value="TreeGrafter"/>
</dbReference>
<reference evidence="3" key="1">
    <citation type="submission" date="2021-12" db="EMBL/GenBank/DDBJ databases">
        <authorList>
            <person name="King R."/>
        </authorList>
    </citation>
    <scope>NUCLEOTIDE SEQUENCE</scope>
</reference>
<dbReference type="InterPro" id="IPR050091">
    <property type="entry name" value="PKS_NRPS_Biosynth_Enz"/>
</dbReference>
<dbReference type="GO" id="GO:0004312">
    <property type="term" value="F:fatty acid synthase activity"/>
    <property type="evidence" value="ECO:0007669"/>
    <property type="project" value="TreeGrafter"/>
</dbReference>
<evidence type="ECO:0000259" key="2">
    <source>
        <dbReference type="PROSITE" id="PS52004"/>
    </source>
</evidence>